<dbReference type="InterPro" id="IPR000682">
    <property type="entry name" value="PCMT"/>
</dbReference>
<dbReference type="GO" id="GO:0005737">
    <property type="term" value="C:cytoplasm"/>
    <property type="evidence" value="ECO:0007669"/>
    <property type="project" value="TreeGrafter"/>
</dbReference>
<accession>A0A8R1DET2</accession>
<proteinExistence type="inferred from homology"/>
<reference evidence="3" key="2">
    <citation type="submission" date="2022-06" db="UniProtKB">
        <authorList>
            <consortium name="EnsemblMetazoa"/>
        </authorList>
    </citation>
    <scope>IDENTIFICATION</scope>
    <source>
        <strain evidence="3">DF5081</strain>
    </source>
</reference>
<dbReference type="Proteomes" id="UP000005237">
    <property type="component" value="Unassembled WGS sequence"/>
</dbReference>
<protein>
    <recommendedName>
        <fullName evidence="5">Protein-L-isoaspartate O-methyltransferase</fullName>
    </recommendedName>
</protein>
<feature type="region of interest" description="Disordered" evidence="2">
    <location>
        <begin position="323"/>
        <end position="351"/>
    </location>
</feature>
<comment type="similarity">
    <text evidence="1">Belongs to the methyltransferase superfamily. L-isoaspartyl/D-aspartyl protein methyltransferase family.</text>
</comment>
<feature type="compositionally biased region" description="Basic residues" evidence="2">
    <location>
        <begin position="470"/>
        <end position="479"/>
    </location>
</feature>
<dbReference type="EnsemblMetazoa" id="CJA00351.1">
    <property type="protein sequence ID" value="CJA00351.1"/>
    <property type="gene ID" value="WBGene00119555"/>
</dbReference>
<organism evidence="3 4">
    <name type="scientific">Caenorhabditis japonica</name>
    <dbReference type="NCBI Taxonomy" id="281687"/>
    <lineage>
        <taxon>Eukaryota</taxon>
        <taxon>Metazoa</taxon>
        <taxon>Ecdysozoa</taxon>
        <taxon>Nematoda</taxon>
        <taxon>Chromadorea</taxon>
        <taxon>Rhabditida</taxon>
        <taxon>Rhabditina</taxon>
        <taxon>Rhabditomorpha</taxon>
        <taxon>Rhabditoidea</taxon>
        <taxon>Rhabditidae</taxon>
        <taxon>Peloderinae</taxon>
        <taxon>Caenorhabditis</taxon>
    </lineage>
</organism>
<evidence type="ECO:0000313" key="3">
    <source>
        <dbReference type="EnsemblMetazoa" id="CJA00351.1"/>
    </source>
</evidence>
<dbReference type="InterPro" id="IPR029063">
    <property type="entry name" value="SAM-dependent_MTases_sf"/>
</dbReference>
<dbReference type="GO" id="GO:0004719">
    <property type="term" value="F:protein-L-isoaspartate (D-aspartate) O-methyltransferase activity"/>
    <property type="evidence" value="ECO:0007669"/>
    <property type="project" value="InterPro"/>
</dbReference>
<dbReference type="SUPFAM" id="SSF53335">
    <property type="entry name" value="S-adenosyl-L-methionine-dependent methyltransferases"/>
    <property type="match status" value="1"/>
</dbReference>
<keyword evidence="4" id="KW-1185">Reference proteome</keyword>
<feature type="compositionally biased region" description="Acidic residues" evidence="2">
    <location>
        <begin position="323"/>
        <end position="336"/>
    </location>
</feature>
<dbReference type="PANTHER" id="PTHR11579">
    <property type="entry name" value="PROTEIN-L-ISOASPARTATE O-METHYLTRANSFERASE"/>
    <property type="match status" value="1"/>
</dbReference>
<feature type="compositionally biased region" description="Acidic residues" evidence="2">
    <location>
        <begin position="525"/>
        <end position="544"/>
    </location>
</feature>
<sequence>MGNSESRSNDSMIDQLVKQERIVMRNVERAFRLVDRAAFLPPDQKNTYSNLPIKLKSEEDGPFFPGALHMSATEVYVTVVQQLKFERDMSFLNIGSGTGYLSTIVGFLIGEYGINHGIEIYQNLIDYAEDHIDDWIHSPGSNSVSWARPQFEQCDIFNREFLEQNAQKYDRIYIGFVYPHTKIMSRVLRMLKIGGMLVAPNQDSLCRFVRRSEDEVTCETVQRMNFSTAIQLESESPLKTPCFEKIPSLCSLSRRVIHAEIRRATYDRKVRKKLSKTFLVKKRALNTQPPPLSSWPPSYDVIDNFQPEFAGAWIEDMFMERDEDDADQEVEEEDGAIDSLRLEEDEDEEYYSDDADDRFRAGMEILRRAVGRMNSEDSDLLPHEREMRAFEMAFHEMIGMDMDTDQGAEEEDEEEEEDYLGTDEEAEEEEENEEPDPLFINIVIASRLPDDLHINGDLSGDEDDNEPAHPKRKKRRYSLRSKEFCDWLTEPSSDEEELRHQTSGKRNNSEGKKEVQKKRAKSNENDELCEDNDEDEDEEDDEDELTQKSEIRNRTIQFADAEFQSLVATLPLPRKLKDYVQFLQHNVQDN</sequence>
<name>A0A8R1DET2_CAEJA</name>
<feature type="region of interest" description="Disordered" evidence="2">
    <location>
        <begin position="404"/>
        <end position="551"/>
    </location>
</feature>
<evidence type="ECO:0000256" key="1">
    <source>
        <dbReference type="ARBA" id="ARBA00005369"/>
    </source>
</evidence>
<feature type="compositionally biased region" description="Acidic residues" evidence="2">
    <location>
        <begin position="404"/>
        <end position="436"/>
    </location>
</feature>
<reference evidence="4" key="1">
    <citation type="submission" date="2010-08" db="EMBL/GenBank/DDBJ databases">
        <authorList>
            <consortium name="Caenorhabditis japonica Sequencing Consortium"/>
            <person name="Wilson R.K."/>
        </authorList>
    </citation>
    <scope>NUCLEOTIDE SEQUENCE [LARGE SCALE GENOMIC DNA]</scope>
    <source>
        <strain evidence="4">DF5081</strain>
    </source>
</reference>
<dbReference type="Pfam" id="PF01135">
    <property type="entry name" value="PCMT"/>
    <property type="match status" value="1"/>
</dbReference>
<dbReference type="PANTHER" id="PTHR11579:SF9">
    <property type="entry name" value="PROTEIN-L-ISOASPARTATE O-METHYLTRANSFERASE"/>
    <property type="match status" value="1"/>
</dbReference>
<dbReference type="AlphaFoldDB" id="A0A8R1DET2"/>
<evidence type="ECO:0000313" key="4">
    <source>
        <dbReference type="Proteomes" id="UP000005237"/>
    </source>
</evidence>
<evidence type="ECO:0008006" key="5">
    <source>
        <dbReference type="Google" id="ProtNLM"/>
    </source>
</evidence>
<dbReference type="Gene3D" id="3.40.50.150">
    <property type="entry name" value="Vaccinia Virus protein VP39"/>
    <property type="match status" value="1"/>
</dbReference>
<evidence type="ECO:0000256" key="2">
    <source>
        <dbReference type="SAM" id="MobiDB-lite"/>
    </source>
</evidence>